<evidence type="ECO:0000313" key="7">
    <source>
        <dbReference type="Proteomes" id="UP000838672"/>
    </source>
</evidence>
<dbReference type="Pfam" id="PF00155">
    <property type="entry name" value="Aminotran_1_2"/>
    <property type="match status" value="1"/>
</dbReference>
<proteinExistence type="predicted"/>
<evidence type="ECO:0000256" key="4">
    <source>
        <dbReference type="ARBA" id="ARBA00022898"/>
    </source>
</evidence>
<reference evidence="6" key="1">
    <citation type="submission" date="2021-11" db="EMBL/GenBank/DDBJ databases">
        <authorList>
            <person name="Rodrigo-Torres L."/>
            <person name="Arahal R. D."/>
            <person name="Lucena T."/>
        </authorList>
    </citation>
    <scope>NUCLEOTIDE SEQUENCE</scope>
    <source>
        <strain evidence="6">CECT 7929</strain>
    </source>
</reference>
<dbReference type="NCBIfam" id="NF006964">
    <property type="entry name" value="PRK09440.1-2"/>
    <property type="match status" value="1"/>
</dbReference>
<feature type="domain" description="Aminotransferase class I/classII large" evidence="5">
    <location>
        <begin position="46"/>
        <end position="374"/>
    </location>
</feature>
<dbReference type="InterPro" id="IPR015421">
    <property type="entry name" value="PyrdxlP-dep_Trfase_major"/>
</dbReference>
<dbReference type="SUPFAM" id="SSF53383">
    <property type="entry name" value="PLP-dependent transferases"/>
    <property type="match status" value="1"/>
</dbReference>
<dbReference type="PANTHER" id="PTHR42790">
    <property type="entry name" value="AMINOTRANSFERASE"/>
    <property type="match status" value="1"/>
</dbReference>
<dbReference type="CDD" id="cd00609">
    <property type="entry name" value="AAT_like"/>
    <property type="match status" value="1"/>
</dbReference>
<dbReference type="EC" id="2.6.1.66" evidence="6"/>
<dbReference type="InterPro" id="IPR015424">
    <property type="entry name" value="PyrdxlP-dep_Trfase"/>
</dbReference>
<comment type="cofactor">
    <cofactor evidence="1">
        <name>pyridoxal 5'-phosphate</name>
        <dbReference type="ChEBI" id="CHEBI:597326"/>
    </cofactor>
</comment>
<dbReference type="Proteomes" id="UP000838672">
    <property type="component" value="Unassembled WGS sequence"/>
</dbReference>
<dbReference type="EMBL" id="CAKLDI010000001">
    <property type="protein sequence ID" value="CAH0534767.1"/>
    <property type="molecule type" value="Genomic_DNA"/>
</dbReference>
<dbReference type="NCBIfam" id="NF006967">
    <property type="entry name" value="PRK09440.1-5"/>
    <property type="match status" value="1"/>
</dbReference>
<gene>
    <name evidence="6" type="primary">avtA</name>
    <name evidence="6" type="ORF">VST7929_02729</name>
</gene>
<protein>
    <submittedName>
        <fullName evidence="6">Valine--pyruvate aminotransferase</fullName>
        <ecNumber evidence="6">2.6.1.66</ecNumber>
    </submittedName>
</protein>
<organism evidence="6 7">
    <name type="scientific">Vibrio stylophorae</name>
    <dbReference type="NCBI Taxonomy" id="659351"/>
    <lineage>
        <taxon>Bacteria</taxon>
        <taxon>Pseudomonadati</taxon>
        <taxon>Pseudomonadota</taxon>
        <taxon>Gammaproteobacteria</taxon>
        <taxon>Vibrionales</taxon>
        <taxon>Vibrionaceae</taxon>
        <taxon>Vibrio</taxon>
    </lineage>
</organism>
<dbReference type="InterPro" id="IPR004839">
    <property type="entry name" value="Aminotransferase_I/II_large"/>
</dbReference>
<accession>A0ABM8ZWP8</accession>
<dbReference type="InterPro" id="IPR050859">
    <property type="entry name" value="Class-I_PLP-dep_aminotransf"/>
</dbReference>
<evidence type="ECO:0000259" key="5">
    <source>
        <dbReference type="Pfam" id="PF00155"/>
    </source>
</evidence>
<dbReference type="PANTHER" id="PTHR42790:SF4">
    <property type="entry name" value="VALINE--PYRUVATE AMINOTRANSFERASE"/>
    <property type="match status" value="1"/>
</dbReference>
<sequence>MDDLNDGLQNPDAIMLGGGNPAQIPQALTQFEAELSQLLSNGKLLHSLTNYDGPQGKDVFVSALAQMFHRDFGWPISKENIALTNGSQSSFFYLFNLLAGECQNQHKKVLLPLAPEYIGYADTGLSDEMFISVKPKIDMLSDGQFKYHIDFDALEISDDIGLICVSRPTNPTGNVLTDLEIEKLDQLARAHQIPLLIDNAYGLPFPNIVFTDAKPHWNDNTILCLSLSKLGLPGSRCGIVIAQPEIIRALANLNGITNLAPGSVGPAIATQMIEQNRLQSLCDDVITPYYQAKSQATIALIRQHLDSEQVLIHKSEGAIFLWLWFPHLPISSVEFYRRLKARGVLVVPGEHFFIGLQDQNWPHAKQCLRLNYVQADDKMAKGIAIIAEVYQQLLNESAH</sequence>
<keyword evidence="7" id="KW-1185">Reference proteome</keyword>
<evidence type="ECO:0000256" key="3">
    <source>
        <dbReference type="ARBA" id="ARBA00022679"/>
    </source>
</evidence>
<keyword evidence="3 6" id="KW-0808">Transferase</keyword>
<evidence type="ECO:0000256" key="1">
    <source>
        <dbReference type="ARBA" id="ARBA00001933"/>
    </source>
</evidence>
<name>A0ABM8ZWP8_9VIBR</name>
<dbReference type="GO" id="GO:0009042">
    <property type="term" value="F:valine-pyruvate transaminase activity"/>
    <property type="evidence" value="ECO:0007669"/>
    <property type="project" value="UniProtKB-EC"/>
</dbReference>
<evidence type="ECO:0000256" key="2">
    <source>
        <dbReference type="ARBA" id="ARBA00022576"/>
    </source>
</evidence>
<dbReference type="Gene3D" id="3.40.640.10">
    <property type="entry name" value="Type I PLP-dependent aspartate aminotransferase-like (Major domain)"/>
    <property type="match status" value="1"/>
</dbReference>
<comment type="caution">
    <text evidence="6">The sequence shown here is derived from an EMBL/GenBank/DDBJ whole genome shotgun (WGS) entry which is preliminary data.</text>
</comment>
<evidence type="ECO:0000313" key="6">
    <source>
        <dbReference type="EMBL" id="CAH0534767.1"/>
    </source>
</evidence>
<keyword evidence="2 6" id="KW-0032">Aminotransferase</keyword>
<keyword evidence="4" id="KW-0663">Pyridoxal phosphate</keyword>